<dbReference type="SMART" id="SM00184">
    <property type="entry name" value="RING"/>
    <property type="match status" value="2"/>
</dbReference>
<reference evidence="11" key="2">
    <citation type="submission" date="2025-08" db="UniProtKB">
        <authorList>
            <consortium name="Ensembl"/>
        </authorList>
    </citation>
    <scope>IDENTIFICATION</scope>
</reference>
<comment type="subcellular location">
    <subcellularLocation>
        <location evidence="9">Cytoplasm</location>
    </subcellularLocation>
</comment>
<dbReference type="InterPro" id="IPR039398">
    <property type="entry name" value="Deltex_fam"/>
</dbReference>
<accession>A0A096M8Q5</accession>
<keyword evidence="6 8" id="KW-0863">Zinc-finger</keyword>
<dbReference type="AlphaFoldDB" id="A0A096M8Q5"/>
<keyword evidence="7 9" id="KW-0862">Zinc</keyword>
<dbReference type="InterPro" id="IPR017907">
    <property type="entry name" value="Znf_RING_CS"/>
</dbReference>
<dbReference type="Gene3D" id="3.30.390.130">
    <property type="match status" value="1"/>
</dbReference>
<evidence type="ECO:0000256" key="7">
    <source>
        <dbReference type="ARBA" id="ARBA00022833"/>
    </source>
</evidence>
<keyword evidence="12" id="KW-1185">Reference proteome</keyword>
<dbReference type="Proteomes" id="UP000028760">
    <property type="component" value="Unassembled WGS sequence"/>
</dbReference>
<name>A0A096M8Q5_POEFO</name>
<evidence type="ECO:0000313" key="12">
    <source>
        <dbReference type="Proteomes" id="UP000028760"/>
    </source>
</evidence>
<proteinExistence type="inferred from homology"/>
<dbReference type="EC" id="2.3.2.27" evidence="9"/>
<evidence type="ECO:0000259" key="10">
    <source>
        <dbReference type="PROSITE" id="PS50089"/>
    </source>
</evidence>
<reference evidence="11" key="3">
    <citation type="submission" date="2025-09" db="UniProtKB">
        <authorList>
            <consortium name="Ensembl"/>
        </authorList>
    </citation>
    <scope>IDENTIFICATION</scope>
</reference>
<dbReference type="PROSITE" id="PS00518">
    <property type="entry name" value="ZF_RING_1"/>
    <property type="match status" value="2"/>
</dbReference>
<dbReference type="GO" id="GO:0005737">
    <property type="term" value="C:cytoplasm"/>
    <property type="evidence" value="ECO:0007669"/>
    <property type="project" value="UniProtKB-SubCell"/>
</dbReference>
<dbReference type="InterPro" id="IPR013083">
    <property type="entry name" value="Znf_RING/FYVE/PHD"/>
</dbReference>
<dbReference type="SUPFAM" id="SSF57850">
    <property type="entry name" value="RING/U-box"/>
    <property type="match status" value="2"/>
</dbReference>
<dbReference type="PANTHER" id="PTHR12622">
    <property type="entry name" value="DELTEX-RELATED"/>
    <property type="match status" value="1"/>
</dbReference>
<evidence type="ECO:0000256" key="3">
    <source>
        <dbReference type="ARBA" id="ARBA00009413"/>
    </source>
</evidence>
<evidence type="ECO:0000256" key="8">
    <source>
        <dbReference type="PROSITE-ProRule" id="PRU00175"/>
    </source>
</evidence>
<sequence length="337" mass="37023">MNTDSNSFATFLGTPNHSCSADSGQAVIPLKIRGDTCSICLSDFTNKKQLKCKHAFCSECLQSAVKACGPICPICNRNPSSLPGFPNCGHICITYHIPSGKQTKLIFTVGTSRTTGRKIIQSLVSTMEELSDTHIFLTTKRRIRGFSRSEFRIRGDTCSICLSDFTNKKQLKCKHAFCSECLQSAVKACGPICPICKDVFGVMVGNQPDGTMTFSRNPSSLPGFPNCGHICITYHIPSGKQTENHPKPGQYYGGAIRIAYLPDNKEGNEVLLLLKKAFDQKLIFTVGTSRTSGMDNMVTWNDINHKTSMTGGPECYGYPDEKYLSRVKEELKAKGIQ</sequence>
<protein>
    <recommendedName>
        <fullName evidence="9">E3 ubiquitin-protein ligase</fullName>
        <ecNumber evidence="9">2.3.2.27</ecNumber>
    </recommendedName>
</protein>
<evidence type="ECO:0000256" key="5">
    <source>
        <dbReference type="ARBA" id="ARBA00022723"/>
    </source>
</evidence>
<dbReference type="EMBL" id="AYCK01011150">
    <property type="status" value="NOT_ANNOTATED_CDS"/>
    <property type="molecule type" value="Genomic_DNA"/>
</dbReference>
<dbReference type="CDD" id="cd09633">
    <property type="entry name" value="Deltex_C"/>
    <property type="match status" value="1"/>
</dbReference>
<dbReference type="GO" id="GO:0061630">
    <property type="term" value="F:ubiquitin protein ligase activity"/>
    <property type="evidence" value="ECO:0007669"/>
    <property type="project" value="UniProtKB-UniRule"/>
</dbReference>
<reference evidence="12" key="1">
    <citation type="submission" date="2013-10" db="EMBL/GenBank/DDBJ databases">
        <authorList>
            <person name="Schartl M."/>
            <person name="Warren W."/>
        </authorList>
    </citation>
    <scope>NUCLEOTIDE SEQUENCE [LARGE SCALE GENOMIC DNA]</scope>
    <source>
        <strain evidence="12">female</strain>
    </source>
</reference>
<evidence type="ECO:0000256" key="2">
    <source>
        <dbReference type="ARBA" id="ARBA00004906"/>
    </source>
</evidence>
<dbReference type="GeneTree" id="ENSGT00940000154578"/>
<dbReference type="InterPro" id="IPR018957">
    <property type="entry name" value="Znf_C3HC4_RING-type"/>
</dbReference>
<dbReference type="GO" id="GO:0008270">
    <property type="term" value="F:zinc ion binding"/>
    <property type="evidence" value="ECO:0007669"/>
    <property type="project" value="UniProtKB-KW"/>
</dbReference>
<feature type="domain" description="RING-type" evidence="10">
    <location>
        <begin position="158"/>
        <end position="197"/>
    </location>
</feature>
<dbReference type="Pfam" id="PF18102">
    <property type="entry name" value="DTC"/>
    <property type="match status" value="1"/>
</dbReference>
<keyword evidence="4 9" id="KW-0808">Transferase</keyword>
<evidence type="ECO:0000256" key="9">
    <source>
        <dbReference type="RuleBase" id="RU367105"/>
    </source>
</evidence>
<feature type="domain" description="RING-type" evidence="10">
    <location>
        <begin position="37"/>
        <end position="76"/>
    </location>
</feature>
<dbReference type="InterPro" id="IPR001841">
    <property type="entry name" value="Znf_RING"/>
</dbReference>
<dbReference type="Pfam" id="PF13639">
    <property type="entry name" value="zf-RING_2"/>
    <property type="match status" value="1"/>
</dbReference>
<dbReference type="PROSITE" id="PS50089">
    <property type="entry name" value="ZF_RING_2"/>
    <property type="match status" value="2"/>
</dbReference>
<evidence type="ECO:0000256" key="1">
    <source>
        <dbReference type="ARBA" id="ARBA00000900"/>
    </source>
</evidence>
<comment type="similarity">
    <text evidence="3 9">Belongs to the Deltex family.</text>
</comment>
<dbReference type="Ensembl" id="ENSPFOT00000030511.1">
    <property type="protein sequence ID" value="ENSPFOP00000027796.1"/>
    <property type="gene ID" value="ENSPFOG00000022803.1"/>
</dbReference>
<evidence type="ECO:0000313" key="11">
    <source>
        <dbReference type="Ensembl" id="ENSPFOP00000027796.1"/>
    </source>
</evidence>
<dbReference type="EMBL" id="AYCK01011151">
    <property type="status" value="NOT_ANNOTATED_CDS"/>
    <property type="molecule type" value="Genomic_DNA"/>
</dbReference>
<comment type="catalytic activity">
    <reaction evidence="1 9">
        <text>S-ubiquitinyl-[E2 ubiquitin-conjugating enzyme]-L-cysteine + [acceptor protein]-L-lysine = [E2 ubiquitin-conjugating enzyme]-L-cysteine + N(6)-ubiquitinyl-[acceptor protein]-L-lysine.</text>
        <dbReference type="EC" id="2.3.2.27"/>
    </reaction>
</comment>
<evidence type="ECO:0000256" key="4">
    <source>
        <dbReference type="ARBA" id="ARBA00022679"/>
    </source>
</evidence>
<organism evidence="11 12">
    <name type="scientific">Poecilia formosa</name>
    <name type="common">Amazon molly</name>
    <name type="synonym">Limia formosa</name>
    <dbReference type="NCBI Taxonomy" id="48698"/>
    <lineage>
        <taxon>Eukaryota</taxon>
        <taxon>Metazoa</taxon>
        <taxon>Chordata</taxon>
        <taxon>Craniata</taxon>
        <taxon>Vertebrata</taxon>
        <taxon>Euteleostomi</taxon>
        <taxon>Actinopterygii</taxon>
        <taxon>Neopterygii</taxon>
        <taxon>Teleostei</taxon>
        <taxon>Neoteleostei</taxon>
        <taxon>Acanthomorphata</taxon>
        <taxon>Ovalentaria</taxon>
        <taxon>Atherinomorphae</taxon>
        <taxon>Cyprinodontiformes</taxon>
        <taxon>Poeciliidae</taxon>
        <taxon>Poeciliinae</taxon>
        <taxon>Poecilia</taxon>
    </lineage>
</organism>
<keyword evidence="9" id="KW-0963">Cytoplasm</keyword>
<dbReference type="InterPro" id="IPR039396">
    <property type="entry name" value="Deltex_C"/>
</dbReference>
<dbReference type="Gene3D" id="3.30.40.10">
    <property type="entry name" value="Zinc/RING finger domain, C3HC4 (zinc finger)"/>
    <property type="match status" value="2"/>
</dbReference>
<keyword evidence="5 9" id="KW-0479">Metal-binding</keyword>
<dbReference type="Pfam" id="PF00097">
    <property type="entry name" value="zf-C3HC4"/>
    <property type="match status" value="1"/>
</dbReference>
<comment type="pathway">
    <text evidence="2 9">Protein modification; protein ubiquitination.</text>
</comment>
<evidence type="ECO:0000256" key="6">
    <source>
        <dbReference type="ARBA" id="ARBA00022771"/>
    </source>
</evidence>
<dbReference type="EMBL" id="AYCK01011152">
    <property type="status" value="NOT_ANNOTATED_CDS"/>
    <property type="molecule type" value="Genomic_DNA"/>
</dbReference>
<dbReference type="GO" id="GO:0016567">
    <property type="term" value="P:protein ubiquitination"/>
    <property type="evidence" value="ECO:0007669"/>
    <property type="project" value="UniProtKB-UniRule"/>
</dbReference>
<dbReference type="InterPro" id="IPR039399">
    <property type="entry name" value="Deltex_C_sf"/>
</dbReference>
<dbReference type="UniPathway" id="UPA00143"/>
<dbReference type="GO" id="GO:0007219">
    <property type="term" value="P:Notch signaling pathway"/>
    <property type="evidence" value="ECO:0007669"/>
    <property type="project" value="InterPro"/>
</dbReference>